<dbReference type="InterPro" id="IPR029510">
    <property type="entry name" value="Ald_DH_CS_GLU"/>
</dbReference>
<reference evidence="7 8" key="1">
    <citation type="journal article" date="2014" name="PLoS Genet.">
        <title>Phylogenetically driven sequencing of extremely halophilic archaea reveals strategies for static and dynamic osmo-response.</title>
        <authorList>
            <person name="Becker E.A."/>
            <person name="Seitzer P.M."/>
            <person name="Tritt A."/>
            <person name="Larsen D."/>
            <person name="Krusor M."/>
            <person name="Yao A.I."/>
            <person name="Wu D."/>
            <person name="Madern D."/>
            <person name="Eisen J.A."/>
            <person name="Darling A.E."/>
            <person name="Facciotti M.T."/>
        </authorList>
    </citation>
    <scope>NUCLEOTIDE SEQUENCE [LARGE SCALE GENOMIC DNA]</scope>
    <source>
        <strain evidence="7 8">DSM 8989</strain>
    </source>
</reference>
<dbReference type="Gene3D" id="3.40.309.10">
    <property type="entry name" value="Aldehyde Dehydrogenase, Chain A, domain 2"/>
    <property type="match status" value="1"/>
</dbReference>
<dbReference type="STRING" id="1227456.C450_20131"/>
<dbReference type="FunFam" id="3.40.605.10:FF:000007">
    <property type="entry name" value="NAD/NADP-dependent betaine aldehyde dehydrogenase"/>
    <property type="match status" value="1"/>
</dbReference>
<dbReference type="AlphaFoldDB" id="M0MR99"/>
<dbReference type="GO" id="GO:0016620">
    <property type="term" value="F:oxidoreductase activity, acting on the aldehyde or oxo group of donors, NAD or NADP as acceptor"/>
    <property type="evidence" value="ECO:0007669"/>
    <property type="project" value="InterPro"/>
</dbReference>
<keyword evidence="8" id="KW-1185">Reference proteome</keyword>
<gene>
    <name evidence="7" type="ORF">C450_20131</name>
</gene>
<comment type="similarity">
    <text evidence="1 5">Belongs to the aldehyde dehydrogenase family.</text>
</comment>
<evidence type="ECO:0000256" key="3">
    <source>
        <dbReference type="ARBA" id="ARBA00023002"/>
    </source>
</evidence>
<protein>
    <submittedName>
        <fullName evidence="7">Aldehyde dehydrogenase</fullName>
    </submittedName>
</protein>
<proteinExistence type="inferred from homology"/>
<dbReference type="PROSITE" id="PS00687">
    <property type="entry name" value="ALDEHYDE_DEHYDR_GLU"/>
    <property type="match status" value="1"/>
</dbReference>
<feature type="domain" description="Aldehyde dehydrogenase" evidence="6">
    <location>
        <begin position="40"/>
        <end position="500"/>
    </location>
</feature>
<dbReference type="Gene3D" id="3.40.605.10">
    <property type="entry name" value="Aldehyde Dehydrogenase, Chain A, domain 1"/>
    <property type="match status" value="1"/>
</dbReference>
<evidence type="ECO:0000256" key="2">
    <source>
        <dbReference type="ARBA" id="ARBA00011881"/>
    </source>
</evidence>
<dbReference type="RefSeq" id="WP_005046771.1">
    <property type="nucleotide sequence ID" value="NZ_AOME01000102.1"/>
</dbReference>
<evidence type="ECO:0000313" key="8">
    <source>
        <dbReference type="Proteomes" id="UP000011625"/>
    </source>
</evidence>
<comment type="caution">
    <text evidence="7">The sequence shown here is derived from an EMBL/GenBank/DDBJ whole genome shotgun (WGS) entry which is preliminary data.</text>
</comment>
<dbReference type="InterPro" id="IPR016161">
    <property type="entry name" value="Ald_DH/histidinol_DH"/>
</dbReference>
<dbReference type="InterPro" id="IPR015590">
    <property type="entry name" value="Aldehyde_DH_dom"/>
</dbReference>
<dbReference type="OrthoDB" id="6342at2157"/>
<dbReference type="InterPro" id="IPR016160">
    <property type="entry name" value="Ald_DH_CS_CYS"/>
</dbReference>
<organism evidence="7 8">
    <name type="scientific">Halococcus salifodinae DSM 8989</name>
    <dbReference type="NCBI Taxonomy" id="1227456"/>
    <lineage>
        <taxon>Archaea</taxon>
        <taxon>Methanobacteriati</taxon>
        <taxon>Methanobacteriota</taxon>
        <taxon>Stenosarchaea group</taxon>
        <taxon>Halobacteria</taxon>
        <taxon>Halobacteriales</taxon>
        <taxon>Halococcaceae</taxon>
        <taxon>Halococcus</taxon>
    </lineage>
</organism>
<dbReference type="PANTHER" id="PTHR11699">
    <property type="entry name" value="ALDEHYDE DEHYDROGENASE-RELATED"/>
    <property type="match status" value="1"/>
</dbReference>
<name>M0MR99_9EURY</name>
<dbReference type="SUPFAM" id="SSF53720">
    <property type="entry name" value="ALDH-like"/>
    <property type="match status" value="1"/>
</dbReference>
<evidence type="ECO:0000259" key="6">
    <source>
        <dbReference type="Pfam" id="PF00171"/>
    </source>
</evidence>
<dbReference type="PROSITE" id="PS00070">
    <property type="entry name" value="ALDEHYDE_DEHYDR_CYS"/>
    <property type="match status" value="1"/>
</dbReference>
<dbReference type="InterPro" id="IPR016162">
    <property type="entry name" value="Ald_DH_N"/>
</dbReference>
<dbReference type="Proteomes" id="UP000011625">
    <property type="component" value="Unassembled WGS sequence"/>
</dbReference>
<dbReference type="Pfam" id="PF00171">
    <property type="entry name" value="Aldedh"/>
    <property type="match status" value="1"/>
</dbReference>
<dbReference type="PATRIC" id="fig|1227456.3.peg.4068"/>
<dbReference type="FunFam" id="3.40.309.10:FF:000012">
    <property type="entry name" value="Betaine aldehyde dehydrogenase"/>
    <property type="match status" value="1"/>
</dbReference>
<comment type="subunit">
    <text evidence="2">Homotetramer.</text>
</comment>
<accession>M0MR99</accession>
<evidence type="ECO:0000256" key="4">
    <source>
        <dbReference type="PROSITE-ProRule" id="PRU10007"/>
    </source>
</evidence>
<evidence type="ECO:0000313" key="7">
    <source>
        <dbReference type="EMBL" id="EMA48141.1"/>
    </source>
</evidence>
<dbReference type="InterPro" id="IPR016163">
    <property type="entry name" value="Ald_DH_C"/>
</dbReference>
<evidence type="ECO:0000256" key="5">
    <source>
        <dbReference type="RuleBase" id="RU003345"/>
    </source>
</evidence>
<evidence type="ECO:0000256" key="1">
    <source>
        <dbReference type="ARBA" id="ARBA00009986"/>
    </source>
</evidence>
<feature type="active site" evidence="4">
    <location>
        <position position="274"/>
    </location>
</feature>
<dbReference type="EMBL" id="AOME01000102">
    <property type="protein sequence ID" value="EMA48141.1"/>
    <property type="molecule type" value="Genomic_DNA"/>
</dbReference>
<sequence>MAPNSQPSAESSQEVIERHEQAAQELIQDRELQLYIEGEWVDSTGSELLDIYDPTTGRKLATAQAGNDADIERAVTAAWRGFETWDDKSVAQRQVILSEIAKRIEARQEEFARLDALDNGKPLVEARDDIDLVVDHFRYFAGAARTLEGTTIPAENDQHIETVREPYGVVGQIIPWNFPLLMAAWKLAPALAAGNAVVLKPAEETPLSLVEFIHEIDDLIPDGLLNIVTGYGPEAGTSLVEHPRVRKIAFTGSTEVGRGVMKGAANTLKDISLELGGKSPLIIFPDAALDRAVEVAIDAMFYNAGECCCAGTRLFVHESLCDEFTQKFADAADDIVLGDPLLEKTEMGPKISPRQVQRTERYIRLAEEVGGRIVTGGKQLEDGRLAGGYFVVPTVVEGAPHRTRVAQEEIFGPVELVFEWSDYGNLIDRVNDVSFGLAAGIVSENISTTRRAARDIEAGNIWVNQYNEFPAGQPFGGYKQSGIGREIGKETIKAYTQTKTLNFKVD</sequence>
<keyword evidence="3 5" id="KW-0560">Oxidoreductase</keyword>
<dbReference type="FunFam" id="3.40.605.10:FF:000026">
    <property type="entry name" value="Aldehyde dehydrogenase, putative"/>
    <property type="match status" value="1"/>
</dbReference>